<proteinExistence type="predicted"/>
<organism evidence="1 2">
    <name type="scientific">Schizopora paradoxa</name>
    <dbReference type="NCBI Taxonomy" id="27342"/>
    <lineage>
        <taxon>Eukaryota</taxon>
        <taxon>Fungi</taxon>
        <taxon>Dikarya</taxon>
        <taxon>Basidiomycota</taxon>
        <taxon>Agaricomycotina</taxon>
        <taxon>Agaricomycetes</taxon>
        <taxon>Hymenochaetales</taxon>
        <taxon>Schizoporaceae</taxon>
        <taxon>Schizopora</taxon>
    </lineage>
</organism>
<evidence type="ECO:0000313" key="2">
    <source>
        <dbReference type="Proteomes" id="UP000053477"/>
    </source>
</evidence>
<keyword evidence="2" id="KW-1185">Reference proteome</keyword>
<dbReference type="Proteomes" id="UP000053477">
    <property type="component" value="Unassembled WGS sequence"/>
</dbReference>
<dbReference type="EMBL" id="KQ087083">
    <property type="protein sequence ID" value="KLO03755.1"/>
    <property type="molecule type" value="Genomic_DNA"/>
</dbReference>
<name>A0A0H2QVY1_9AGAM</name>
<protein>
    <recommendedName>
        <fullName evidence="3">PNPLA domain-containing protein</fullName>
    </recommendedName>
</protein>
<dbReference type="AlphaFoldDB" id="A0A0H2QVY1"/>
<dbReference type="OrthoDB" id="630895at2759"/>
<dbReference type="InterPro" id="IPR016035">
    <property type="entry name" value="Acyl_Trfase/lysoPLipase"/>
</dbReference>
<dbReference type="Gene3D" id="3.40.1090.10">
    <property type="entry name" value="Cytosolic phospholipase A2 catalytic domain"/>
    <property type="match status" value="1"/>
</dbReference>
<evidence type="ECO:0000313" key="1">
    <source>
        <dbReference type="EMBL" id="KLO03755.1"/>
    </source>
</evidence>
<accession>A0A0H2QVY1</accession>
<feature type="non-terminal residue" evidence="1">
    <location>
        <position position="1"/>
    </location>
</feature>
<gene>
    <name evidence="1" type="ORF">SCHPADRAFT_1003485</name>
</gene>
<sequence>ELVQNQFDVLAGTSTGGLLAILLGQLRVPPNDAFELIRNALKTGVVHRVKRRLKGDSDKRLEEEARNAVKEHWVSSDVLLYEEAPRGLVVLPGESTGEIEVVHFQNGAKVAATSSAGRHRPDPKIVDVDGGIGCINLTKLLIKEVRRKYRDKSVRFRLLLSIGSGLDANSAAIHEDISNDFKAFDLGRYVRVDVPGIAGFDVDNRKAIPKIKEATRIFLSSEQGENFLAVVVEVLKS</sequence>
<reference evidence="1 2" key="1">
    <citation type="submission" date="2015-04" db="EMBL/GenBank/DDBJ databases">
        <title>Complete genome sequence of Schizopora paradoxa KUC8140, a cosmopolitan wood degrader in East Asia.</title>
        <authorList>
            <consortium name="DOE Joint Genome Institute"/>
            <person name="Min B."/>
            <person name="Park H."/>
            <person name="Jang Y."/>
            <person name="Kim J.-J."/>
            <person name="Kim K.H."/>
            <person name="Pangilinan J."/>
            <person name="Lipzen A."/>
            <person name="Riley R."/>
            <person name="Grigoriev I.V."/>
            <person name="Spatafora J.W."/>
            <person name="Choi I.-G."/>
        </authorList>
    </citation>
    <scope>NUCLEOTIDE SEQUENCE [LARGE SCALE GENOMIC DNA]</scope>
    <source>
        <strain evidence="1 2">KUC8140</strain>
    </source>
</reference>
<dbReference type="InParanoid" id="A0A0H2QVY1"/>
<dbReference type="SUPFAM" id="SSF52151">
    <property type="entry name" value="FabD/lysophospholipase-like"/>
    <property type="match status" value="1"/>
</dbReference>
<evidence type="ECO:0008006" key="3">
    <source>
        <dbReference type="Google" id="ProtNLM"/>
    </source>
</evidence>